<organism evidence="1 2">
    <name type="scientific">Shouchella lehensis</name>
    <dbReference type="NCBI Taxonomy" id="300825"/>
    <lineage>
        <taxon>Bacteria</taxon>
        <taxon>Bacillati</taxon>
        <taxon>Bacillota</taxon>
        <taxon>Bacilli</taxon>
        <taxon>Bacillales</taxon>
        <taxon>Bacillaceae</taxon>
        <taxon>Shouchella</taxon>
    </lineage>
</organism>
<comment type="caution">
    <text evidence="1">The sequence shown here is derived from an EMBL/GenBank/DDBJ whole genome shotgun (WGS) entry which is preliminary data.</text>
</comment>
<dbReference type="AlphaFoldDB" id="A0A4Y7WEN7"/>
<evidence type="ECO:0000313" key="2">
    <source>
        <dbReference type="Proteomes" id="UP000298210"/>
    </source>
</evidence>
<proteinExistence type="predicted"/>
<name>A0A4Y7WEN7_9BACI</name>
<protein>
    <submittedName>
        <fullName evidence="1">Uncharacterized protein</fullName>
    </submittedName>
</protein>
<dbReference type="RefSeq" id="WP_134259642.1">
    <property type="nucleotide sequence ID" value="NZ_LDIM01000013.1"/>
</dbReference>
<reference evidence="1 2" key="1">
    <citation type="submission" date="2019-03" db="EMBL/GenBank/DDBJ databases">
        <authorList>
            <person name="Liu G."/>
        </authorList>
    </citation>
    <scope>NUCLEOTIDE SEQUENCE [LARGE SCALE GENOMIC DNA]</scope>
    <source>
        <strain evidence="1 2">DSM 19099</strain>
    </source>
</reference>
<gene>
    <name evidence="1" type="ORF">E2L03_16240</name>
</gene>
<dbReference type="EMBL" id="SNUX01000004">
    <property type="protein sequence ID" value="TES46254.1"/>
    <property type="molecule type" value="Genomic_DNA"/>
</dbReference>
<accession>A0A4Y7WEN7</accession>
<dbReference type="Proteomes" id="UP000298210">
    <property type="component" value="Unassembled WGS sequence"/>
</dbReference>
<evidence type="ECO:0000313" key="1">
    <source>
        <dbReference type="EMBL" id="TES46254.1"/>
    </source>
</evidence>
<sequence length="394" mass="44356">MKKTIGNVGTLNLTEATEESISAIQHINNVGLLLYSTETASLVPKLSIGNLGYSLRIPKDAQVINGLFSVDNELLTYAKPDQTIIINGLLTFSNDLRLETILETELSFIVNGIVYVPSALKGSVNRLIKKHSGVSVDYTGSEPKLLSGDTLLTNTLVDSYSPKTNVALNGILTLAADLDLEQIRHKIESIQINGIIELYEHQVASVMSKVTINGTTRIIPTDYKQLKSVFQLSSKSIRRFKQERVYTTKPLVFDKSITREAFQDAFTSIHSHSFILCSEDIEDLVYEVLNRFETDVYTYKDDFRFITNETWKSETLQQLESPTTIVVYRYLRFDDPLSSEIIKDHSIVLLGEISVLNEQSKHVIQQRMIENKNGLIHTSDQQERGLSNYGELSL</sequence>